<protein>
    <submittedName>
        <fullName evidence="1">Uncharacterized protein</fullName>
    </submittedName>
</protein>
<evidence type="ECO:0000313" key="2">
    <source>
        <dbReference type="Proteomes" id="UP000828941"/>
    </source>
</evidence>
<evidence type="ECO:0000313" key="1">
    <source>
        <dbReference type="EMBL" id="KAI4335961.1"/>
    </source>
</evidence>
<proteinExistence type="predicted"/>
<organism evidence="1 2">
    <name type="scientific">Bauhinia variegata</name>
    <name type="common">Purple orchid tree</name>
    <name type="synonym">Phanera variegata</name>
    <dbReference type="NCBI Taxonomy" id="167791"/>
    <lineage>
        <taxon>Eukaryota</taxon>
        <taxon>Viridiplantae</taxon>
        <taxon>Streptophyta</taxon>
        <taxon>Embryophyta</taxon>
        <taxon>Tracheophyta</taxon>
        <taxon>Spermatophyta</taxon>
        <taxon>Magnoliopsida</taxon>
        <taxon>eudicotyledons</taxon>
        <taxon>Gunneridae</taxon>
        <taxon>Pentapetalae</taxon>
        <taxon>rosids</taxon>
        <taxon>fabids</taxon>
        <taxon>Fabales</taxon>
        <taxon>Fabaceae</taxon>
        <taxon>Cercidoideae</taxon>
        <taxon>Cercideae</taxon>
        <taxon>Bauhiniinae</taxon>
        <taxon>Bauhinia</taxon>
    </lineage>
</organism>
<comment type="caution">
    <text evidence="1">The sequence shown here is derived from an EMBL/GenBank/DDBJ whole genome shotgun (WGS) entry which is preliminary data.</text>
</comment>
<accession>A0ACB9NI86</accession>
<dbReference type="EMBL" id="CM039431">
    <property type="protein sequence ID" value="KAI4335961.1"/>
    <property type="molecule type" value="Genomic_DNA"/>
</dbReference>
<sequence length="104" mass="11590">MFRMQEKILVLVQEVELHLVIKENQENSNPPPLMVDAYSMIPHYAQRSYVFIATQRLVSPPISARSGYETTYFSCSAATTISKDISSYASLIAFTIALAVTVAD</sequence>
<reference evidence="1 2" key="1">
    <citation type="journal article" date="2022" name="DNA Res.">
        <title>Chromosomal-level genome assembly of the orchid tree Bauhinia variegata (Leguminosae; Cercidoideae) supports the allotetraploid origin hypothesis of Bauhinia.</title>
        <authorList>
            <person name="Zhong Y."/>
            <person name="Chen Y."/>
            <person name="Zheng D."/>
            <person name="Pang J."/>
            <person name="Liu Y."/>
            <person name="Luo S."/>
            <person name="Meng S."/>
            <person name="Qian L."/>
            <person name="Wei D."/>
            <person name="Dai S."/>
            <person name="Zhou R."/>
        </authorList>
    </citation>
    <scope>NUCLEOTIDE SEQUENCE [LARGE SCALE GENOMIC DNA]</scope>
    <source>
        <strain evidence="1">BV-YZ2020</strain>
    </source>
</reference>
<keyword evidence="2" id="KW-1185">Reference proteome</keyword>
<name>A0ACB9NI86_BAUVA</name>
<dbReference type="Proteomes" id="UP000828941">
    <property type="component" value="Chromosome 6"/>
</dbReference>
<gene>
    <name evidence="1" type="ORF">L6164_014551</name>
</gene>